<dbReference type="InterPro" id="IPR029052">
    <property type="entry name" value="Metallo-depent_PP-like"/>
</dbReference>
<name>A0A2H9VTK0_9SPHI</name>
<gene>
    <name evidence="2" type="ORF">CLV57_1162</name>
</gene>
<dbReference type="CDD" id="cd00838">
    <property type="entry name" value="MPP_superfamily"/>
    <property type="match status" value="1"/>
</dbReference>
<proteinExistence type="predicted"/>
<dbReference type="PANTHER" id="PTHR43143:SF1">
    <property type="entry name" value="SERINE_THREONINE-PROTEIN PHOSPHATASE CPPED1"/>
    <property type="match status" value="1"/>
</dbReference>
<evidence type="ECO:0000259" key="1">
    <source>
        <dbReference type="Pfam" id="PF00149"/>
    </source>
</evidence>
<keyword evidence="3" id="KW-1185">Reference proteome</keyword>
<sequence length="307" mass="34468">MIKKSVCLGLIYLLTVCCYFKGFSQQKTPVLAFASDTQEPQWVEKLFLKADHNLEATQALFKDVSERKPSALFIMGDVVSSGKKEKAWKNMDKYIGQSVKDSIPVYATLGNHDVMFNAKQGMLKFKKRFPDYEPTGFSVVIDSVAVLLLNSNFSAMSSADTAKQNEWYKAKLKKLDTDPSIKMIIVGCHHSPYTNSRVVKPSLSVQQNFVAPFITSRKCILFISGHSHNYEQFKMQGKNFVVIGGGGGLHQGVKENNDVMNDVAAGYKPLFHYLEVRRDGTQLNVLSRQMTKDFSAFTDGTTFRVKL</sequence>
<dbReference type="AlphaFoldDB" id="A0A2H9VTK0"/>
<dbReference type="PANTHER" id="PTHR43143">
    <property type="entry name" value="METALLOPHOSPHOESTERASE, CALCINEURIN SUPERFAMILY"/>
    <property type="match status" value="1"/>
</dbReference>
<dbReference type="InterPro" id="IPR051918">
    <property type="entry name" value="STPP_CPPED1"/>
</dbReference>
<reference evidence="2 3" key="1">
    <citation type="submission" date="2017-11" db="EMBL/GenBank/DDBJ databases">
        <title>Genomic Encyclopedia of Archaeal and Bacterial Type Strains, Phase II (KMG-II): From Individual Species to Whole Genera.</title>
        <authorList>
            <person name="Goeker M."/>
        </authorList>
    </citation>
    <scope>NUCLEOTIDE SEQUENCE [LARGE SCALE GENOMIC DNA]</scope>
    <source>
        <strain evidence="2 3">DSM 28175</strain>
    </source>
</reference>
<evidence type="ECO:0000313" key="3">
    <source>
        <dbReference type="Proteomes" id="UP000242687"/>
    </source>
</evidence>
<dbReference type="InterPro" id="IPR004843">
    <property type="entry name" value="Calcineurin-like_PHP"/>
</dbReference>
<organism evidence="2 3">
    <name type="scientific">Mucilaginibacter auburnensis</name>
    <dbReference type="NCBI Taxonomy" id="1457233"/>
    <lineage>
        <taxon>Bacteria</taxon>
        <taxon>Pseudomonadati</taxon>
        <taxon>Bacteroidota</taxon>
        <taxon>Sphingobacteriia</taxon>
        <taxon>Sphingobacteriales</taxon>
        <taxon>Sphingobacteriaceae</taxon>
        <taxon>Mucilaginibacter</taxon>
    </lineage>
</organism>
<dbReference type="GO" id="GO:0016787">
    <property type="term" value="F:hydrolase activity"/>
    <property type="evidence" value="ECO:0007669"/>
    <property type="project" value="InterPro"/>
</dbReference>
<feature type="domain" description="Calcineurin-like phosphoesterase" evidence="1">
    <location>
        <begin position="32"/>
        <end position="230"/>
    </location>
</feature>
<dbReference type="Pfam" id="PF00149">
    <property type="entry name" value="Metallophos"/>
    <property type="match status" value="1"/>
</dbReference>
<dbReference type="EMBL" id="PGFJ01000001">
    <property type="protein sequence ID" value="PJJ84153.1"/>
    <property type="molecule type" value="Genomic_DNA"/>
</dbReference>
<dbReference type="SUPFAM" id="SSF56300">
    <property type="entry name" value="Metallo-dependent phosphatases"/>
    <property type="match status" value="1"/>
</dbReference>
<dbReference type="Gene3D" id="3.60.21.10">
    <property type="match status" value="1"/>
</dbReference>
<protein>
    <submittedName>
        <fullName evidence="2">Calcineurin-like phosphoesterase family protein</fullName>
    </submittedName>
</protein>
<comment type="caution">
    <text evidence="2">The sequence shown here is derived from an EMBL/GenBank/DDBJ whole genome shotgun (WGS) entry which is preliminary data.</text>
</comment>
<evidence type="ECO:0000313" key="2">
    <source>
        <dbReference type="EMBL" id="PJJ84153.1"/>
    </source>
</evidence>
<dbReference type="Proteomes" id="UP000242687">
    <property type="component" value="Unassembled WGS sequence"/>
</dbReference>
<dbReference type="RefSeq" id="WP_100340360.1">
    <property type="nucleotide sequence ID" value="NZ_PGFJ01000001.1"/>
</dbReference>
<dbReference type="OrthoDB" id="933179at2"/>
<accession>A0A2H9VTK0</accession>